<comment type="caution">
    <text evidence="1">The sequence shown here is derived from an EMBL/GenBank/DDBJ whole genome shotgun (WGS) entry which is preliminary data.</text>
</comment>
<organism evidence="1 2">
    <name type="scientific">Datura stramonium</name>
    <name type="common">Jimsonweed</name>
    <name type="synonym">Common thornapple</name>
    <dbReference type="NCBI Taxonomy" id="4076"/>
    <lineage>
        <taxon>Eukaryota</taxon>
        <taxon>Viridiplantae</taxon>
        <taxon>Streptophyta</taxon>
        <taxon>Embryophyta</taxon>
        <taxon>Tracheophyta</taxon>
        <taxon>Spermatophyta</taxon>
        <taxon>Magnoliopsida</taxon>
        <taxon>eudicotyledons</taxon>
        <taxon>Gunneridae</taxon>
        <taxon>Pentapetalae</taxon>
        <taxon>asterids</taxon>
        <taxon>lamiids</taxon>
        <taxon>Solanales</taxon>
        <taxon>Solanaceae</taxon>
        <taxon>Solanoideae</taxon>
        <taxon>Datureae</taxon>
        <taxon>Datura</taxon>
    </lineage>
</organism>
<reference evidence="1 2" key="1">
    <citation type="journal article" date="2021" name="BMC Genomics">
        <title>Datura genome reveals duplications of psychoactive alkaloid biosynthetic genes and high mutation rate following tissue culture.</title>
        <authorList>
            <person name="Rajewski A."/>
            <person name="Carter-House D."/>
            <person name="Stajich J."/>
            <person name="Litt A."/>
        </authorList>
    </citation>
    <scope>NUCLEOTIDE SEQUENCE [LARGE SCALE GENOMIC DNA]</scope>
    <source>
        <strain evidence="1">AR-01</strain>
    </source>
</reference>
<accession>A0ABS8TCZ5</accession>
<evidence type="ECO:0000313" key="1">
    <source>
        <dbReference type="EMBL" id="MCD7469003.1"/>
    </source>
</evidence>
<sequence length="71" mass="8387">MVELTALNWMMDHHLYRRGSVLSAIERWRLQRTVKASDSPLPRSLGLRRSITCPVRRVATQEFHLSKHYAR</sequence>
<dbReference type="Proteomes" id="UP000823775">
    <property type="component" value="Unassembled WGS sequence"/>
</dbReference>
<protein>
    <submittedName>
        <fullName evidence="1">Uncharacterized protein</fullName>
    </submittedName>
</protein>
<feature type="non-terminal residue" evidence="1">
    <location>
        <position position="71"/>
    </location>
</feature>
<keyword evidence="2" id="KW-1185">Reference proteome</keyword>
<dbReference type="EMBL" id="JACEIK010001390">
    <property type="protein sequence ID" value="MCD7469003.1"/>
    <property type="molecule type" value="Genomic_DNA"/>
</dbReference>
<gene>
    <name evidence="1" type="ORF">HAX54_007614</name>
</gene>
<proteinExistence type="predicted"/>
<name>A0ABS8TCZ5_DATST</name>
<evidence type="ECO:0000313" key="2">
    <source>
        <dbReference type="Proteomes" id="UP000823775"/>
    </source>
</evidence>